<protein>
    <submittedName>
        <fullName evidence="1">Uncharacterized protein</fullName>
    </submittedName>
</protein>
<dbReference type="Proteomes" id="UP000837857">
    <property type="component" value="Chromosome 22"/>
</dbReference>
<name>A0ABN8IIC5_9NEOP</name>
<gene>
    <name evidence="1" type="ORF">IPOD504_LOCUS9124</name>
</gene>
<evidence type="ECO:0000313" key="2">
    <source>
        <dbReference type="Proteomes" id="UP000837857"/>
    </source>
</evidence>
<feature type="non-terminal residue" evidence="1">
    <location>
        <position position="1"/>
    </location>
</feature>
<accession>A0ABN8IIC5</accession>
<organism evidence="1 2">
    <name type="scientific">Iphiclides podalirius</name>
    <name type="common">scarce swallowtail</name>
    <dbReference type="NCBI Taxonomy" id="110791"/>
    <lineage>
        <taxon>Eukaryota</taxon>
        <taxon>Metazoa</taxon>
        <taxon>Ecdysozoa</taxon>
        <taxon>Arthropoda</taxon>
        <taxon>Hexapoda</taxon>
        <taxon>Insecta</taxon>
        <taxon>Pterygota</taxon>
        <taxon>Neoptera</taxon>
        <taxon>Endopterygota</taxon>
        <taxon>Lepidoptera</taxon>
        <taxon>Glossata</taxon>
        <taxon>Ditrysia</taxon>
        <taxon>Papilionoidea</taxon>
        <taxon>Papilionidae</taxon>
        <taxon>Papilioninae</taxon>
        <taxon>Iphiclides</taxon>
    </lineage>
</organism>
<reference evidence="1" key="1">
    <citation type="submission" date="2022-03" db="EMBL/GenBank/DDBJ databases">
        <authorList>
            <person name="Martin H S."/>
        </authorList>
    </citation>
    <scope>NUCLEOTIDE SEQUENCE</scope>
</reference>
<evidence type="ECO:0000313" key="1">
    <source>
        <dbReference type="EMBL" id="CAH2055808.1"/>
    </source>
</evidence>
<dbReference type="Gene3D" id="3.40.50.970">
    <property type="match status" value="1"/>
</dbReference>
<sequence>MFKNKITSKGLATAVQLKEIDIRIRKEMDEIVKRIKTDTEAEPEELTADIYYSNLHPFIRGTQPNQLLKHANLRLRK</sequence>
<dbReference type="EMBL" id="OW152834">
    <property type="protein sequence ID" value="CAH2055808.1"/>
    <property type="molecule type" value="Genomic_DNA"/>
</dbReference>
<keyword evidence="2" id="KW-1185">Reference proteome</keyword>
<proteinExistence type="predicted"/>